<keyword evidence="2" id="KW-0479">Metal-binding</keyword>
<evidence type="ECO:0000313" key="4">
    <source>
        <dbReference type="EMBL" id="GAF74399.1"/>
    </source>
</evidence>
<proteinExistence type="predicted"/>
<dbReference type="PANTHER" id="PTHR34535">
    <property type="entry name" value="HYDROGENASE MATURATION FACTOR HYPA"/>
    <property type="match status" value="1"/>
</dbReference>
<dbReference type="GO" id="GO:0016151">
    <property type="term" value="F:nickel cation binding"/>
    <property type="evidence" value="ECO:0007669"/>
    <property type="project" value="InterPro"/>
</dbReference>
<name>X0S020_9ZZZZ</name>
<comment type="caution">
    <text evidence="4">The sequence shown here is derived from an EMBL/GenBank/DDBJ whole genome shotgun (WGS) entry which is preliminary data.</text>
</comment>
<keyword evidence="1" id="KW-0533">Nickel</keyword>
<dbReference type="PANTHER" id="PTHR34535:SF3">
    <property type="entry name" value="HYDROGENASE MATURATION FACTOR HYPA"/>
    <property type="match status" value="1"/>
</dbReference>
<dbReference type="AlphaFoldDB" id="X0S020"/>
<evidence type="ECO:0008006" key="5">
    <source>
        <dbReference type="Google" id="ProtNLM"/>
    </source>
</evidence>
<dbReference type="EMBL" id="BARS01002891">
    <property type="protein sequence ID" value="GAF74399.1"/>
    <property type="molecule type" value="Genomic_DNA"/>
</dbReference>
<keyword evidence="3" id="KW-0862">Zinc</keyword>
<evidence type="ECO:0000256" key="3">
    <source>
        <dbReference type="ARBA" id="ARBA00022833"/>
    </source>
</evidence>
<evidence type="ECO:0000256" key="2">
    <source>
        <dbReference type="ARBA" id="ARBA00022723"/>
    </source>
</evidence>
<dbReference type="InterPro" id="IPR000688">
    <property type="entry name" value="HypA/HybF"/>
</dbReference>
<dbReference type="Pfam" id="PF01155">
    <property type="entry name" value="HypA"/>
    <property type="match status" value="1"/>
</dbReference>
<reference evidence="4" key="1">
    <citation type="journal article" date="2014" name="Front. Microbiol.">
        <title>High frequency of phylogenetically diverse reductive dehalogenase-homologous genes in deep subseafloor sedimentary metagenomes.</title>
        <authorList>
            <person name="Kawai M."/>
            <person name="Futagami T."/>
            <person name="Toyoda A."/>
            <person name="Takaki Y."/>
            <person name="Nishi S."/>
            <person name="Hori S."/>
            <person name="Arai W."/>
            <person name="Tsubouchi T."/>
            <person name="Morono Y."/>
            <person name="Uchiyama I."/>
            <person name="Ito T."/>
            <person name="Fujiyama A."/>
            <person name="Inagaki F."/>
            <person name="Takami H."/>
        </authorList>
    </citation>
    <scope>NUCLEOTIDE SEQUENCE</scope>
    <source>
        <strain evidence="4">Expedition CK06-06</strain>
    </source>
</reference>
<evidence type="ECO:0000256" key="1">
    <source>
        <dbReference type="ARBA" id="ARBA00022596"/>
    </source>
</evidence>
<organism evidence="4">
    <name type="scientific">marine sediment metagenome</name>
    <dbReference type="NCBI Taxonomy" id="412755"/>
    <lineage>
        <taxon>unclassified sequences</taxon>
        <taxon>metagenomes</taxon>
        <taxon>ecological metagenomes</taxon>
    </lineage>
</organism>
<protein>
    <recommendedName>
        <fullName evidence="5">Hydrogenase nickel incorporation protein HypA</fullName>
    </recommendedName>
</protein>
<accession>X0S020</accession>
<dbReference type="GO" id="GO:0008270">
    <property type="term" value="F:zinc ion binding"/>
    <property type="evidence" value="ECO:0007669"/>
    <property type="project" value="TreeGrafter"/>
</dbReference>
<dbReference type="Gene3D" id="3.30.2320.50">
    <property type="match status" value="1"/>
</dbReference>
<dbReference type="GO" id="GO:0051604">
    <property type="term" value="P:protein maturation"/>
    <property type="evidence" value="ECO:0007669"/>
    <property type="project" value="InterPro"/>
</dbReference>
<sequence>MHETHLIQPIIKGISEHAQKEGAKSVTKIRLKVGTLLGVKEESFKETFIVLSKATLLEKAQLEITFFPGTRIEVLSFDVE</sequence>
<gene>
    <name evidence="4" type="ORF">S01H1_05556</name>
</gene>